<reference evidence="2 3" key="1">
    <citation type="submission" date="2017-11" db="EMBL/GenBank/DDBJ databases">
        <title>Infants hospitalized years apart are colonized by the same room-sourced microbial strains.</title>
        <authorList>
            <person name="Brooks B."/>
            <person name="Olm M.R."/>
            <person name="Firek B.A."/>
            <person name="Baker R."/>
            <person name="Thomas B.C."/>
            <person name="Morowitz M.J."/>
            <person name="Banfield J.F."/>
        </authorList>
    </citation>
    <scope>NUCLEOTIDE SEQUENCE [LARGE SCALE GENOMIC DNA]</scope>
    <source>
        <strain evidence="2">S2_009_000_R2_76</strain>
    </source>
</reference>
<dbReference type="AlphaFoldDB" id="A0A2W5ERF8"/>
<gene>
    <name evidence="2" type="ORF">DI598_14860</name>
</gene>
<dbReference type="EMBL" id="QFOI01000330">
    <property type="protein sequence ID" value="PZP44157.1"/>
    <property type="molecule type" value="Genomic_DNA"/>
</dbReference>
<protein>
    <submittedName>
        <fullName evidence="2">Uncharacterized protein</fullName>
    </submittedName>
</protein>
<evidence type="ECO:0000313" key="2">
    <source>
        <dbReference type="EMBL" id="PZP44157.1"/>
    </source>
</evidence>
<keyword evidence="1" id="KW-1133">Transmembrane helix</keyword>
<evidence type="ECO:0000313" key="3">
    <source>
        <dbReference type="Proteomes" id="UP000249645"/>
    </source>
</evidence>
<organism evidence="2 3">
    <name type="scientific">Pseudopedobacter saltans</name>
    <dbReference type="NCBI Taxonomy" id="151895"/>
    <lineage>
        <taxon>Bacteria</taxon>
        <taxon>Pseudomonadati</taxon>
        <taxon>Bacteroidota</taxon>
        <taxon>Sphingobacteriia</taxon>
        <taxon>Sphingobacteriales</taxon>
        <taxon>Sphingobacteriaceae</taxon>
        <taxon>Pseudopedobacter</taxon>
    </lineage>
</organism>
<evidence type="ECO:0000256" key="1">
    <source>
        <dbReference type="SAM" id="Phobius"/>
    </source>
</evidence>
<feature type="transmembrane region" description="Helical" evidence="1">
    <location>
        <begin position="39"/>
        <end position="61"/>
    </location>
</feature>
<accession>A0A2W5ERF8</accession>
<name>A0A2W5ERF8_9SPHI</name>
<feature type="transmembrane region" description="Helical" evidence="1">
    <location>
        <begin position="6"/>
        <end position="27"/>
    </location>
</feature>
<keyword evidence="1" id="KW-0472">Membrane</keyword>
<sequence>MDIVALIIVLGVSFAFIFGLPFGIAQIGYNYLKRKKVPLYLRWMAILPALIVLYFLTAWIFPDRHMYSEDFWEITGYQFPQEATIFYKRSDILNKQNKNFSFGMQTSPESFRAILDNVQRRGFTKDSITAVPDSITTYLMNNNEKVLEQLSLKRYSQYDYYIELCTDSSTIFMRKEYKQ</sequence>
<comment type="caution">
    <text evidence="2">The sequence shown here is derived from an EMBL/GenBank/DDBJ whole genome shotgun (WGS) entry which is preliminary data.</text>
</comment>
<keyword evidence="1" id="KW-0812">Transmembrane</keyword>
<proteinExistence type="predicted"/>
<dbReference type="Proteomes" id="UP000249645">
    <property type="component" value="Unassembled WGS sequence"/>
</dbReference>